<dbReference type="RefSeq" id="WP_275228775.1">
    <property type="nucleotide sequence ID" value="NZ_JARESE010000044.1"/>
</dbReference>
<dbReference type="InterPro" id="IPR000835">
    <property type="entry name" value="HTH_MarR-typ"/>
</dbReference>
<dbReference type="PROSITE" id="PS50995">
    <property type="entry name" value="HTH_MARR_2"/>
    <property type="match status" value="1"/>
</dbReference>
<dbReference type="Pfam" id="PF12802">
    <property type="entry name" value="MarR_2"/>
    <property type="match status" value="1"/>
</dbReference>
<dbReference type="InterPro" id="IPR011991">
    <property type="entry name" value="ArsR-like_HTH"/>
</dbReference>
<gene>
    <name evidence="2" type="ORF">PYV00_13390</name>
</gene>
<proteinExistence type="predicted"/>
<dbReference type="Gene3D" id="1.10.10.10">
    <property type="entry name" value="Winged helix-like DNA-binding domain superfamily/Winged helix DNA-binding domain"/>
    <property type="match status" value="1"/>
</dbReference>
<keyword evidence="3" id="KW-1185">Reference proteome</keyword>
<dbReference type="InterPro" id="IPR036388">
    <property type="entry name" value="WH-like_DNA-bd_sf"/>
</dbReference>
<dbReference type="CDD" id="cd00090">
    <property type="entry name" value="HTH_ARSR"/>
    <property type="match status" value="1"/>
</dbReference>
<evidence type="ECO:0000259" key="1">
    <source>
        <dbReference type="PROSITE" id="PS50995"/>
    </source>
</evidence>
<dbReference type="EMBL" id="JARESE010000044">
    <property type="protein sequence ID" value="MDE8652696.1"/>
    <property type="molecule type" value="Genomic_DNA"/>
</dbReference>
<comment type="caution">
    <text evidence="2">The sequence shown here is derived from an EMBL/GenBank/DDBJ whole genome shotgun (WGS) entry which is preliminary data.</text>
</comment>
<dbReference type="PANTHER" id="PTHR33164:SF43">
    <property type="entry name" value="HTH-TYPE TRANSCRIPTIONAL REPRESSOR YETL"/>
    <property type="match status" value="1"/>
</dbReference>
<dbReference type="InterPro" id="IPR039422">
    <property type="entry name" value="MarR/SlyA-like"/>
</dbReference>
<reference evidence="2 3" key="1">
    <citation type="submission" date="2023-03" db="EMBL/GenBank/DDBJ databases">
        <title>NovoSphingobium album sp. nov. isolated from polycyclic aromatic hydrocarbons- and heavy-metal polluted soil.</title>
        <authorList>
            <person name="Liu Z."/>
            <person name="Wang K."/>
        </authorList>
    </citation>
    <scope>NUCLEOTIDE SEQUENCE [LARGE SCALE GENOMIC DNA]</scope>
    <source>
        <strain evidence="2 3">H3SJ31-1</strain>
    </source>
</reference>
<feature type="domain" description="HTH marR-type" evidence="1">
    <location>
        <begin position="15"/>
        <end position="149"/>
    </location>
</feature>
<protein>
    <submittedName>
        <fullName evidence="2">MarR family transcriptional regulator</fullName>
    </submittedName>
</protein>
<dbReference type="SMART" id="SM00347">
    <property type="entry name" value="HTH_MARR"/>
    <property type="match status" value="1"/>
</dbReference>
<dbReference type="SUPFAM" id="SSF46785">
    <property type="entry name" value="Winged helix' DNA-binding domain"/>
    <property type="match status" value="1"/>
</dbReference>
<dbReference type="InterPro" id="IPR036390">
    <property type="entry name" value="WH_DNA-bd_sf"/>
</dbReference>
<accession>A0ABT5WRN6</accession>
<evidence type="ECO:0000313" key="2">
    <source>
        <dbReference type="EMBL" id="MDE8652696.1"/>
    </source>
</evidence>
<dbReference type="Proteomes" id="UP001216253">
    <property type="component" value="Unassembled WGS sequence"/>
</dbReference>
<organism evidence="2 3">
    <name type="scientific">Novosphingobium album</name>
    <name type="common">ex Liu et al. 2023</name>
    <dbReference type="NCBI Taxonomy" id="3031130"/>
    <lineage>
        <taxon>Bacteria</taxon>
        <taxon>Pseudomonadati</taxon>
        <taxon>Pseudomonadota</taxon>
        <taxon>Alphaproteobacteria</taxon>
        <taxon>Sphingomonadales</taxon>
        <taxon>Sphingomonadaceae</taxon>
        <taxon>Novosphingobium</taxon>
    </lineage>
</organism>
<name>A0ABT5WRN6_9SPHN</name>
<sequence>MSRTADRDLIAELGYLTLGSRFRRLGERLQSGVAELARAEGIAAQPAQFPVLAALAEKPMTIGALVERLDLSQPGITRSVGRLVADGLVEPLAGDGGDMRQRTVGLSPRGRALLDRANARIFPHVERAVAAMCAGTGLDLLGYLDRLDAALAETPLDQRARALRDGKGSE</sequence>
<dbReference type="PANTHER" id="PTHR33164">
    <property type="entry name" value="TRANSCRIPTIONAL REGULATOR, MARR FAMILY"/>
    <property type="match status" value="1"/>
</dbReference>
<evidence type="ECO:0000313" key="3">
    <source>
        <dbReference type="Proteomes" id="UP001216253"/>
    </source>
</evidence>